<dbReference type="KEGG" id="pms:KNP414_04570"/>
<sequence length="259" mass="28025">MYSSPSSHHRDAEGSHHMKPDFVPKPGAEVLSLLQPQPGERILDVGCGAGDLTAAIAAAGAVPTGIDLSEEIVGRAIQKYPDLHFEVADVCRYRTDAPYDAVFSHASLHWIQDAPAAARSIWLALRKGGRFVAEFAGSGNVARLTSAIELALEEHGYAPAGRNPWYLPTIGEYASLLEHTGFRVTVAQHFDKPSPLPGGTGVQRWLDSFAGHFFPDVTPEDKASIYHAIEAQVKPHLERDGQWMADTSRIRIAAVKGTA</sequence>
<keyword evidence="1 5" id="KW-0489">Methyltransferase</keyword>
<accession>F8FBP9</accession>
<feature type="domain" description="Methyltransferase" evidence="4">
    <location>
        <begin position="42"/>
        <end position="129"/>
    </location>
</feature>
<name>F8FBP9_PAEMK</name>
<evidence type="ECO:0000256" key="2">
    <source>
        <dbReference type="ARBA" id="ARBA00022679"/>
    </source>
</evidence>
<reference evidence="6" key="1">
    <citation type="submission" date="2011-06" db="EMBL/GenBank/DDBJ databases">
        <title>Complete genome sequence of Paenibacillus mucilaginosus KNP414.</title>
        <authorList>
            <person name="Wang J."/>
            <person name="Hu S."/>
            <person name="Hu X."/>
            <person name="Zhang B."/>
            <person name="Dong D."/>
            <person name="Zhang S."/>
            <person name="Zhao K."/>
            <person name="Wu D."/>
        </authorList>
    </citation>
    <scope>NUCLEOTIDE SEQUENCE [LARGE SCALE GENOMIC DNA]</scope>
    <source>
        <strain evidence="6">KNP414</strain>
    </source>
</reference>
<dbReference type="HOGENOM" id="CLU_037990_5_3_9"/>
<protein>
    <submittedName>
        <fullName evidence="5">Trans-aconitate methyltransferase</fullName>
    </submittedName>
</protein>
<evidence type="ECO:0000256" key="1">
    <source>
        <dbReference type="ARBA" id="ARBA00022603"/>
    </source>
</evidence>
<dbReference type="Pfam" id="PF13649">
    <property type="entry name" value="Methyltransf_25"/>
    <property type="match status" value="1"/>
</dbReference>
<dbReference type="InterPro" id="IPR029063">
    <property type="entry name" value="SAM-dependent_MTases_sf"/>
</dbReference>
<keyword evidence="2 5" id="KW-0808">Transferase</keyword>
<dbReference type="AlphaFoldDB" id="F8FBP9"/>
<feature type="region of interest" description="Disordered" evidence="3">
    <location>
        <begin position="1"/>
        <end position="21"/>
    </location>
</feature>
<dbReference type="InterPro" id="IPR041698">
    <property type="entry name" value="Methyltransf_25"/>
</dbReference>
<organism evidence="5 6">
    <name type="scientific">Paenibacillus mucilaginosus (strain KNP414)</name>
    <dbReference type="NCBI Taxonomy" id="1036673"/>
    <lineage>
        <taxon>Bacteria</taxon>
        <taxon>Bacillati</taxon>
        <taxon>Bacillota</taxon>
        <taxon>Bacilli</taxon>
        <taxon>Bacillales</taxon>
        <taxon>Paenibacillaceae</taxon>
        <taxon>Paenibacillus</taxon>
    </lineage>
</organism>
<reference evidence="5 6" key="2">
    <citation type="journal article" date="2013" name="Genome Announc.">
        <title>Genome Sequence of Growth-Improving Paenibacillus mucilaginosus Strain KNP414.</title>
        <authorList>
            <person name="Lu J.J."/>
            <person name="Wang J.F."/>
            <person name="Hu X.F."/>
        </authorList>
    </citation>
    <scope>NUCLEOTIDE SEQUENCE [LARGE SCALE GENOMIC DNA]</scope>
    <source>
        <strain evidence="5 6">KNP414</strain>
    </source>
</reference>
<dbReference type="RefSeq" id="WP_013918253.1">
    <property type="nucleotide sequence ID" value="NC_015690.1"/>
</dbReference>
<dbReference type="CDD" id="cd02440">
    <property type="entry name" value="AdoMet_MTases"/>
    <property type="match status" value="1"/>
</dbReference>
<dbReference type="GO" id="GO:0008168">
    <property type="term" value="F:methyltransferase activity"/>
    <property type="evidence" value="ECO:0007669"/>
    <property type="project" value="UniProtKB-KW"/>
</dbReference>
<dbReference type="GO" id="GO:0032259">
    <property type="term" value="P:methylation"/>
    <property type="evidence" value="ECO:0007669"/>
    <property type="project" value="UniProtKB-KW"/>
</dbReference>
<dbReference type="PANTHER" id="PTHR43861:SF1">
    <property type="entry name" value="TRANS-ACONITATE 2-METHYLTRANSFERASE"/>
    <property type="match status" value="1"/>
</dbReference>
<feature type="compositionally biased region" description="Basic and acidic residues" evidence="3">
    <location>
        <begin position="8"/>
        <end position="21"/>
    </location>
</feature>
<dbReference type="Gene3D" id="3.40.50.150">
    <property type="entry name" value="Vaccinia Virus protein VP39"/>
    <property type="match status" value="1"/>
</dbReference>
<dbReference type="PATRIC" id="fig|1036673.3.peg.4203"/>
<dbReference type="SUPFAM" id="SSF53335">
    <property type="entry name" value="S-adenosyl-L-methionine-dependent methyltransferases"/>
    <property type="match status" value="1"/>
</dbReference>
<evidence type="ECO:0000313" key="5">
    <source>
        <dbReference type="EMBL" id="AEI43100.1"/>
    </source>
</evidence>
<dbReference type="EMBL" id="CP002869">
    <property type="protein sequence ID" value="AEI43100.1"/>
    <property type="molecule type" value="Genomic_DNA"/>
</dbReference>
<evidence type="ECO:0000259" key="4">
    <source>
        <dbReference type="Pfam" id="PF13649"/>
    </source>
</evidence>
<proteinExistence type="predicted"/>
<evidence type="ECO:0000256" key="3">
    <source>
        <dbReference type="SAM" id="MobiDB-lite"/>
    </source>
</evidence>
<evidence type="ECO:0000313" key="6">
    <source>
        <dbReference type="Proteomes" id="UP000006620"/>
    </source>
</evidence>
<dbReference type="PANTHER" id="PTHR43861">
    <property type="entry name" value="TRANS-ACONITATE 2-METHYLTRANSFERASE-RELATED"/>
    <property type="match status" value="1"/>
</dbReference>
<dbReference type="Proteomes" id="UP000006620">
    <property type="component" value="Chromosome"/>
</dbReference>
<gene>
    <name evidence="5" type="ordered locus">KNP414_04570</name>
</gene>